<dbReference type="EMBL" id="JANBUO010002401">
    <property type="protein sequence ID" value="KAJ2794807.1"/>
    <property type="molecule type" value="Genomic_DNA"/>
</dbReference>
<feature type="non-terminal residue" evidence="5">
    <location>
        <position position="398"/>
    </location>
</feature>
<feature type="transmembrane region" description="Helical" evidence="3">
    <location>
        <begin position="142"/>
        <end position="159"/>
    </location>
</feature>
<keyword evidence="6" id="KW-1185">Reference proteome</keyword>
<dbReference type="InterPro" id="IPR036259">
    <property type="entry name" value="MFS_trans_sf"/>
</dbReference>
<feature type="transmembrane region" description="Helical" evidence="3">
    <location>
        <begin position="82"/>
        <end position="105"/>
    </location>
</feature>
<reference evidence="5" key="1">
    <citation type="submission" date="2022-07" db="EMBL/GenBank/DDBJ databases">
        <title>Phylogenomic reconstructions and comparative analyses of Kickxellomycotina fungi.</title>
        <authorList>
            <person name="Reynolds N.K."/>
            <person name="Stajich J.E."/>
            <person name="Barry K."/>
            <person name="Grigoriev I.V."/>
            <person name="Crous P."/>
            <person name="Smith M.E."/>
        </authorList>
    </citation>
    <scope>NUCLEOTIDE SEQUENCE</scope>
    <source>
        <strain evidence="5">NRRL 1565</strain>
    </source>
</reference>
<organism evidence="5 6">
    <name type="scientific">Coemansia guatemalensis</name>
    <dbReference type="NCBI Taxonomy" id="2761395"/>
    <lineage>
        <taxon>Eukaryota</taxon>
        <taxon>Fungi</taxon>
        <taxon>Fungi incertae sedis</taxon>
        <taxon>Zoopagomycota</taxon>
        <taxon>Kickxellomycotina</taxon>
        <taxon>Kickxellomycetes</taxon>
        <taxon>Kickxellales</taxon>
        <taxon>Kickxellaceae</taxon>
        <taxon>Coemansia</taxon>
    </lineage>
</organism>
<dbReference type="OrthoDB" id="2213137at2759"/>
<dbReference type="Gene3D" id="1.20.1250.20">
    <property type="entry name" value="MFS general substrate transporter like domains"/>
    <property type="match status" value="1"/>
</dbReference>
<evidence type="ECO:0000313" key="6">
    <source>
        <dbReference type="Proteomes" id="UP001140094"/>
    </source>
</evidence>
<evidence type="ECO:0000256" key="1">
    <source>
        <dbReference type="ARBA" id="ARBA00004141"/>
    </source>
</evidence>
<accession>A0A9W8HQ53</accession>
<keyword evidence="3" id="KW-0472">Membrane</keyword>
<dbReference type="InterPro" id="IPR011701">
    <property type="entry name" value="MFS"/>
</dbReference>
<dbReference type="AlphaFoldDB" id="A0A9W8HQ53"/>
<comment type="similarity">
    <text evidence="2">Belongs to the major facilitator superfamily. Monocarboxylate porter (TC 2.A.1.13) family.</text>
</comment>
<comment type="caution">
    <text evidence="5">The sequence shown here is derived from an EMBL/GenBank/DDBJ whole genome shotgun (WGS) entry which is preliminary data.</text>
</comment>
<feature type="transmembrane region" description="Helical" evidence="3">
    <location>
        <begin position="308"/>
        <end position="329"/>
    </location>
</feature>
<evidence type="ECO:0000313" key="5">
    <source>
        <dbReference type="EMBL" id="KAJ2794807.1"/>
    </source>
</evidence>
<feature type="transmembrane region" description="Helical" evidence="3">
    <location>
        <begin position="244"/>
        <end position="264"/>
    </location>
</feature>
<feature type="transmembrane region" description="Helical" evidence="3">
    <location>
        <begin position="201"/>
        <end position="223"/>
    </location>
</feature>
<evidence type="ECO:0000256" key="2">
    <source>
        <dbReference type="ARBA" id="ARBA00006727"/>
    </source>
</evidence>
<feature type="transmembrane region" description="Helical" evidence="3">
    <location>
        <begin position="171"/>
        <end position="195"/>
    </location>
</feature>
<dbReference type="PROSITE" id="PS50850">
    <property type="entry name" value="MFS"/>
    <property type="match status" value="1"/>
</dbReference>
<keyword evidence="3" id="KW-1133">Transmembrane helix</keyword>
<dbReference type="PANTHER" id="PTHR11360">
    <property type="entry name" value="MONOCARBOXYLATE TRANSPORTER"/>
    <property type="match status" value="1"/>
</dbReference>
<feature type="transmembrane region" description="Helical" evidence="3">
    <location>
        <begin position="112"/>
        <end position="130"/>
    </location>
</feature>
<protein>
    <recommendedName>
        <fullName evidence="4">Major facilitator superfamily (MFS) profile domain-containing protein</fullName>
    </recommendedName>
</protein>
<evidence type="ECO:0000256" key="3">
    <source>
        <dbReference type="SAM" id="Phobius"/>
    </source>
</evidence>
<feature type="transmembrane region" description="Helical" evidence="3">
    <location>
        <begin position="369"/>
        <end position="392"/>
    </location>
</feature>
<dbReference type="GO" id="GO:0022857">
    <property type="term" value="F:transmembrane transporter activity"/>
    <property type="evidence" value="ECO:0007669"/>
    <property type="project" value="InterPro"/>
</dbReference>
<feature type="domain" description="Major facilitator superfamily (MFS) profile" evidence="4">
    <location>
        <begin position="42"/>
        <end position="398"/>
    </location>
</feature>
<comment type="subcellular location">
    <subcellularLocation>
        <location evidence="1">Membrane</location>
        <topology evidence="1">Multi-pass membrane protein</topology>
    </subcellularLocation>
</comment>
<feature type="transmembrane region" description="Helical" evidence="3">
    <location>
        <begin position="335"/>
        <end position="357"/>
    </location>
</feature>
<gene>
    <name evidence="5" type="ORF">H4R20_006103</name>
</gene>
<proteinExistence type="inferred from homology"/>
<dbReference type="PANTHER" id="PTHR11360:SF284">
    <property type="entry name" value="EG:103B4.3 PROTEIN-RELATED"/>
    <property type="match status" value="1"/>
</dbReference>
<sequence>MDQGQTPTELSSETAHPCKGISETLFSSDPCTEQLPPDTAFGWVVVLGSALNMMFSFGIISTFGVYLQHYKLVEFPAASTSLLSWIGTLQYAATCFFGIAVGVLCERIDTRSVSLLGSLMAGLGLVVASFCNSPWKLLLTQGLLNGFGASFLYITAIALPPQWFHRYRGVAAGIATAGAGVGGVWLSFATSAMITQLSRAWALRITGLLVIGICGPAGLLMRLRVRPAKRDKVVDLAVLCNKRFALLFFAALFGSSGYYIPFYFMPTYSEVVLGKQGRYGANIAAIMNGAGVVSRICVGILGDRLGSLNMLCVSTLASCLSILVLWLPFSSLATFLAAAVIFGFFSGAIVSLIPVVAANVFGTKRLPSIIGLIMIAYTISALIASPTAGAMLDKYGHG</sequence>
<feature type="transmembrane region" description="Helical" evidence="3">
    <location>
        <begin position="279"/>
        <end position="301"/>
    </location>
</feature>
<dbReference type="GO" id="GO:0016020">
    <property type="term" value="C:membrane"/>
    <property type="evidence" value="ECO:0007669"/>
    <property type="project" value="UniProtKB-SubCell"/>
</dbReference>
<dbReference type="InterPro" id="IPR050327">
    <property type="entry name" value="Proton-linked_MCT"/>
</dbReference>
<name>A0A9W8HQ53_9FUNG</name>
<feature type="transmembrane region" description="Helical" evidence="3">
    <location>
        <begin position="40"/>
        <end position="67"/>
    </location>
</feature>
<evidence type="ECO:0000259" key="4">
    <source>
        <dbReference type="PROSITE" id="PS50850"/>
    </source>
</evidence>
<dbReference type="Pfam" id="PF07690">
    <property type="entry name" value="MFS_1"/>
    <property type="match status" value="1"/>
</dbReference>
<dbReference type="SUPFAM" id="SSF103473">
    <property type="entry name" value="MFS general substrate transporter"/>
    <property type="match status" value="1"/>
</dbReference>
<keyword evidence="3" id="KW-0812">Transmembrane</keyword>
<dbReference type="Proteomes" id="UP001140094">
    <property type="component" value="Unassembled WGS sequence"/>
</dbReference>
<dbReference type="InterPro" id="IPR020846">
    <property type="entry name" value="MFS_dom"/>
</dbReference>